<evidence type="ECO:0008006" key="7">
    <source>
        <dbReference type="Google" id="ProtNLM"/>
    </source>
</evidence>
<dbReference type="AlphaFoldDB" id="A0AAP0WXE1"/>
<feature type="coiled-coil region" evidence="3">
    <location>
        <begin position="69"/>
        <end position="117"/>
    </location>
</feature>
<gene>
    <name evidence="5" type="ORF">L1049_011969</name>
</gene>
<proteinExistence type="inferred from homology"/>
<evidence type="ECO:0000256" key="3">
    <source>
        <dbReference type="SAM" id="Coils"/>
    </source>
</evidence>
<dbReference type="GO" id="GO:0009904">
    <property type="term" value="P:chloroplast accumulation movement"/>
    <property type="evidence" value="ECO:0007669"/>
    <property type="project" value="TreeGrafter"/>
</dbReference>
<feature type="compositionally biased region" description="Polar residues" evidence="4">
    <location>
        <begin position="503"/>
        <end position="520"/>
    </location>
</feature>
<reference evidence="5 6" key="1">
    <citation type="journal article" date="2024" name="Plant J.">
        <title>Genome sequences and population genomics reveal climatic adaptation and genomic divergence between two closely related sweetgum species.</title>
        <authorList>
            <person name="Xu W.Q."/>
            <person name="Ren C.Q."/>
            <person name="Zhang X.Y."/>
            <person name="Comes H.P."/>
            <person name="Liu X.H."/>
            <person name="Li Y.G."/>
            <person name="Kettle C.J."/>
            <person name="Jalonen R."/>
            <person name="Gaisberger H."/>
            <person name="Ma Y.Z."/>
            <person name="Qiu Y.X."/>
        </authorList>
    </citation>
    <scope>NUCLEOTIDE SEQUENCE [LARGE SCALE GENOMIC DNA]</scope>
    <source>
        <strain evidence="5">Hangzhou</strain>
    </source>
</reference>
<evidence type="ECO:0000256" key="1">
    <source>
        <dbReference type="ARBA" id="ARBA00005485"/>
    </source>
</evidence>
<dbReference type="GO" id="GO:0009903">
    <property type="term" value="P:chloroplast avoidance movement"/>
    <property type="evidence" value="ECO:0007669"/>
    <property type="project" value="TreeGrafter"/>
</dbReference>
<evidence type="ECO:0000313" key="6">
    <source>
        <dbReference type="Proteomes" id="UP001415857"/>
    </source>
</evidence>
<sequence length="562" mass="63368">MAEAETTAQPLPHETQISKTKKMEFRAEIDTSPPFGSVKEAVTRFGGSGFWIPLHLLREAHHGIEEFDISKVEQHAAELEKALTLKEQETLDVLKEVETTKRIIEELKLKLQKEASESMATPDFNMSTPDIKEMNEKNPKNVVSNHEKTMENLSLCPTSSLGLVLTELKQAKLHLGKTTNDLAVIRASVESLNKKVKKQETSLEMACKSPTSNSPGVPFPEEEPNLTKVKLQMTNDTETRRGFQNPTFISRELEQLNFEAEQFIRMAEAAKSELLRAMSGIEQTKTSMRTAEIRWVAAKKMEEAAKAVEAVALAEMKALSNSESSSGVFLQRPEGVTLSFEDYASLIPNARKAEGLSKKKVVDAMLQIDEANLSRLSMLKKFEETTKELKDSKKALEEALGRIEVANRRRLAAEEALRRWGPEHSQMKRPMPNTTKPKDSYPPHYHQNSRLFDMSRSNQVNDESKPVLRPTFSIGEILSRTSILPEEFVAVKRMEGRADGQKVSLSQMLHEQRSIPSTPTRGDKDGSDQKLFFAKNKKFGFIHLSLPLTKQRHTKMQASKLR</sequence>
<dbReference type="EMBL" id="JBBPBK010000006">
    <property type="protein sequence ID" value="KAK9283719.1"/>
    <property type="molecule type" value="Genomic_DNA"/>
</dbReference>
<dbReference type="Proteomes" id="UP001415857">
    <property type="component" value="Unassembled WGS sequence"/>
</dbReference>
<feature type="region of interest" description="Disordered" evidence="4">
    <location>
        <begin position="201"/>
        <end position="223"/>
    </location>
</feature>
<comment type="caution">
    <text evidence="5">The sequence shown here is derived from an EMBL/GenBank/DDBJ whole genome shotgun (WGS) entry which is preliminary data.</text>
</comment>
<feature type="region of interest" description="Disordered" evidence="4">
    <location>
        <begin position="501"/>
        <end position="528"/>
    </location>
</feature>
<evidence type="ECO:0000256" key="4">
    <source>
        <dbReference type="SAM" id="MobiDB-lite"/>
    </source>
</evidence>
<name>A0AAP0WXE1_LIQFO</name>
<keyword evidence="2 3" id="KW-0175">Coiled coil</keyword>
<organism evidence="5 6">
    <name type="scientific">Liquidambar formosana</name>
    <name type="common">Formosan gum</name>
    <dbReference type="NCBI Taxonomy" id="63359"/>
    <lineage>
        <taxon>Eukaryota</taxon>
        <taxon>Viridiplantae</taxon>
        <taxon>Streptophyta</taxon>
        <taxon>Embryophyta</taxon>
        <taxon>Tracheophyta</taxon>
        <taxon>Spermatophyta</taxon>
        <taxon>Magnoliopsida</taxon>
        <taxon>eudicotyledons</taxon>
        <taxon>Gunneridae</taxon>
        <taxon>Pentapetalae</taxon>
        <taxon>Saxifragales</taxon>
        <taxon>Altingiaceae</taxon>
        <taxon>Liquidambar</taxon>
    </lineage>
</organism>
<evidence type="ECO:0000256" key="2">
    <source>
        <dbReference type="ARBA" id="ARBA00023054"/>
    </source>
</evidence>
<dbReference type="PANTHER" id="PTHR32054">
    <property type="entry name" value="HEAVY CHAIN, PUTATIVE, EXPRESSED-RELATED-RELATED"/>
    <property type="match status" value="1"/>
</dbReference>
<comment type="similarity">
    <text evidence="1">Belongs to the WEB family.</text>
</comment>
<feature type="region of interest" description="Disordered" evidence="4">
    <location>
        <begin position="424"/>
        <end position="443"/>
    </location>
</feature>
<protein>
    <recommendedName>
        <fullName evidence="7">WEB family protein</fullName>
    </recommendedName>
</protein>
<keyword evidence="6" id="KW-1185">Reference proteome</keyword>
<dbReference type="InterPro" id="IPR008545">
    <property type="entry name" value="Web"/>
</dbReference>
<dbReference type="PANTHER" id="PTHR32054:SF4">
    <property type="entry name" value="OS07G0677900 PROTEIN"/>
    <property type="match status" value="1"/>
</dbReference>
<dbReference type="GO" id="GO:0005829">
    <property type="term" value="C:cytosol"/>
    <property type="evidence" value="ECO:0007669"/>
    <property type="project" value="TreeGrafter"/>
</dbReference>
<accession>A0AAP0WXE1</accession>
<feature type="coiled-coil region" evidence="3">
    <location>
        <begin position="379"/>
        <end position="416"/>
    </location>
</feature>
<feature type="region of interest" description="Disordered" evidence="4">
    <location>
        <begin position="1"/>
        <end position="20"/>
    </location>
</feature>
<evidence type="ECO:0000313" key="5">
    <source>
        <dbReference type="EMBL" id="KAK9283719.1"/>
    </source>
</evidence>
<dbReference type="Pfam" id="PF05701">
    <property type="entry name" value="WEMBL"/>
    <property type="match status" value="2"/>
</dbReference>